<keyword evidence="5" id="KW-0378">Hydrolase</keyword>
<dbReference type="PANTHER" id="PTHR11705">
    <property type="entry name" value="PROTEASE FAMILY M14 CARBOXYPEPTIDASE A,B"/>
    <property type="match status" value="1"/>
</dbReference>
<proteinExistence type="inferred from homology"/>
<dbReference type="PROSITE" id="PS52035">
    <property type="entry name" value="PEPTIDASE_M14"/>
    <property type="match status" value="1"/>
</dbReference>
<dbReference type="SMART" id="SM00631">
    <property type="entry name" value="Zn_pept"/>
    <property type="match status" value="1"/>
</dbReference>
<keyword evidence="6" id="KW-1185">Reference proteome</keyword>
<feature type="domain" description="Peptidase M14" evidence="4">
    <location>
        <begin position="1"/>
        <end position="282"/>
    </location>
</feature>
<feature type="non-terminal residue" evidence="5">
    <location>
        <position position="297"/>
    </location>
</feature>
<evidence type="ECO:0000313" key="6">
    <source>
        <dbReference type="Proteomes" id="UP001166093"/>
    </source>
</evidence>
<evidence type="ECO:0000256" key="1">
    <source>
        <dbReference type="ARBA" id="ARBA00001947"/>
    </source>
</evidence>
<dbReference type="EMBL" id="JAAWVQ010072642">
    <property type="protein sequence ID" value="MBN3277695.1"/>
    <property type="molecule type" value="Genomic_DNA"/>
</dbReference>
<comment type="similarity">
    <text evidence="2 3">Belongs to the peptidase M14 family.</text>
</comment>
<feature type="active site" description="Proton donor/acceptor" evidence="3">
    <location>
        <position position="248"/>
    </location>
</feature>
<feature type="non-terminal residue" evidence="5">
    <location>
        <position position="1"/>
    </location>
</feature>
<dbReference type="SUPFAM" id="SSF53187">
    <property type="entry name" value="Zn-dependent exopeptidases"/>
    <property type="match status" value="1"/>
</dbReference>
<keyword evidence="5" id="KW-0645">Protease</keyword>
<name>A0ABS2XUP6_POLSP</name>
<keyword evidence="5" id="KW-0121">Carboxypeptidase</keyword>
<dbReference type="Gene3D" id="3.40.630.10">
    <property type="entry name" value="Zn peptidases"/>
    <property type="match status" value="1"/>
</dbReference>
<comment type="cofactor">
    <cofactor evidence="1">
        <name>Zn(2+)</name>
        <dbReference type="ChEBI" id="CHEBI:29105"/>
    </cofactor>
</comment>
<organism evidence="5 6">
    <name type="scientific">Polyodon spathula</name>
    <name type="common">North American paddlefish</name>
    <name type="synonym">Squalus spathula</name>
    <dbReference type="NCBI Taxonomy" id="7913"/>
    <lineage>
        <taxon>Eukaryota</taxon>
        <taxon>Metazoa</taxon>
        <taxon>Chordata</taxon>
        <taxon>Craniata</taxon>
        <taxon>Vertebrata</taxon>
        <taxon>Euteleostomi</taxon>
        <taxon>Actinopterygii</taxon>
        <taxon>Chondrostei</taxon>
        <taxon>Acipenseriformes</taxon>
        <taxon>Polyodontidae</taxon>
        <taxon>Polyodon</taxon>
    </lineage>
</organism>
<evidence type="ECO:0000256" key="2">
    <source>
        <dbReference type="ARBA" id="ARBA00005988"/>
    </source>
</evidence>
<sequence>QTELIQLMQFTCMYYNYSYFQLTGRKNSARRAMWVDYGIHSREWISPAFCIWFVQNAIDSYNKNPEITQMLGNMKIYMLMDMCILGQRVNYGLTMGKAWENYKRTSNCFVYIKSKDKTAQSRFLYTLYVAKGASPDPCDSAHCGPYPESEPKVSVVAKFLREKKDNMKLYLTIHSYGQMLLFPYSYSYNQAPNHDELQHLADEATHQIQIYYRTRYTSGPGATTIYLAPGGSDDWGYDLGIKYYFTIELRDKGSYGFLLPPQLIQPTCLEVLTAIKTITRHVILRIGNKSCSACTAH</sequence>
<accession>A0ABS2XUP6</accession>
<evidence type="ECO:0000256" key="3">
    <source>
        <dbReference type="PROSITE-ProRule" id="PRU01379"/>
    </source>
</evidence>
<evidence type="ECO:0000259" key="4">
    <source>
        <dbReference type="PROSITE" id="PS52035"/>
    </source>
</evidence>
<comment type="caution">
    <text evidence="5">The sequence shown here is derived from an EMBL/GenBank/DDBJ whole genome shotgun (WGS) entry which is preliminary data.</text>
</comment>
<dbReference type="Proteomes" id="UP001166093">
    <property type="component" value="Unassembled WGS sequence"/>
</dbReference>
<evidence type="ECO:0000313" key="5">
    <source>
        <dbReference type="EMBL" id="MBN3277695.1"/>
    </source>
</evidence>
<gene>
    <name evidence="5" type="primary">Cpb2</name>
    <name evidence="5" type="ORF">GTO93_0015682</name>
</gene>
<dbReference type="PANTHER" id="PTHR11705:SF17">
    <property type="entry name" value="CARBOXYPEPTIDASE B2"/>
    <property type="match status" value="1"/>
</dbReference>
<dbReference type="Pfam" id="PF00246">
    <property type="entry name" value="Peptidase_M14"/>
    <property type="match status" value="1"/>
</dbReference>
<dbReference type="GO" id="GO:0004180">
    <property type="term" value="F:carboxypeptidase activity"/>
    <property type="evidence" value="ECO:0007669"/>
    <property type="project" value="UniProtKB-KW"/>
</dbReference>
<dbReference type="InterPro" id="IPR000834">
    <property type="entry name" value="Peptidase_M14"/>
</dbReference>
<protein>
    <submittedName>
        <fullName evidence="5">CBPB2 Carboxypeptidase</fullName>
    </submittedName>
</protein>
<reference evidence="5" key="1">
    <citation type="journal article" date="2021" name="Cell">
        <title>Tracing the genetic footprints of vertebrate landing in non-teleost ray-finned fishes.</title>
        <authorList>
            <person name="Bi X."/>
            <person name="Wang K."/>
            <person name="Yang L."/>
            <person name="Pan H."/>
            <person name="Jiang H."/>
            <person name="Wei Q."/>
            <person name="Fang M."/>
            <person name="Yu H."/>
            <person name="Zhu C."/>
            <person name="Cai Y."/>
            <person name="He Y."/>
            <person name="Gan X."/>
            <person name="Zeng H."/>
            <person name="Yu D."/>
            <person name="Zhu Y."/>
            <person name="Jiang H."/>
            <person name="Qiu Q."/>
            <person name="Yang H."/>
            <person name="Zhang Y.E."/>
            <person name="Wang W."/>
            <person name="Zhu M."/>
            <person name="He S."/>
            <person name="Zhang G."/>
        </authorList>
    </citation>
    <scope>NUCLEOTIDE SEQUENCE</scope>
    <source>
        <strain evidence="5">Pddl_001</strain>
    </source>
</reference>